<dbReference type="AlphaFoldDB" id="A0A7J7WPL2"/>
<accession>A0A7J7WPL2</accession>
<dbReference type="Gene3D" id="3.90.1200.10">
    <property type="match status" value="1"/>
</dbReference>
<evidence type="ECO:0000256" key="4">
    <source>
        <dbReference type="ARBA" id="ARBA00038211"/>
    </source>
</evidence>
<dbReference type="EC" id="2.7.1.82" evidence="5"/>
<gene>
    <name evidence="6" type="ORF">mRhiFer1_004690</name>
</gene>
<keyword evidence="2" id="KW-1208">Phospholipid metabolism</keyword>
<dbReference type="EMBL" id="JACAGC010000010">
    <property type="protein sequence ID" value="KAF6339302.1"/>
    <property type="molecule type" value="Genomic_DNA"/>
</dbReference>
<dbReference type="Pfam" id="PF01633">
    <property type="entry name" value="Choline_kinase"/>
    <property type="match status" value="1"/>
</dbReference>
<evidence type="ECO:0000256" key="2">
    <source>
        <dbReference type="ARBA" id="ARBA00023264"/>
    </source>
</evidence>
<dbReference type="Proteomes" id="UP000585614">
    <property type="component" value="Unassembled WGS sequence"/>
</dbReference>
<keyword evidence="1" id="KW-0444">Lipid biosynthesis</keyword>
<proteinExistence type="inferred from homology"/>
<keyword evidence="6" id="KW-0808">Transferase</keyword>
<protein>
    <recommendedName>
        <fullName evidence="5">ethanolamine kinase</fullName>
        <ecNumber evidence="5">2.7.1.82</ecNumber>
    </recommendedName>
</protein>
<comment type="pathway">
    <text evidence="3">Phospholipid metabolism; phosphatidylethanolamine biosynthesis; phosphatidylethanolamine from ethanolamine: step 1/3.</text>
</comment>
<comment type="similarity">
    <text evidence="4">Belongs to the choline/ethanolamine kinase family.</text>
</comment>
<dbReference type="PANTHER" id="PTHR22603:SF91">
    <property type="entry name" value="ETHANOLAMINE KINASE 1"/>
    <property type="match status" value="1"/>
</dbReference>
<keyword evidence="1" id="KW-0443">Lipid metabolism</keyword>
<dbReference type="GO" id="GO:0004305">
    <property type="term" value="F:ethanolamine kinase activity"/>
    <property type="evidence" value="ECO:0007669"/>
    <property type="project" value="UniProtKB-EC"/>
</dbReference>
<evidence type="ECO:0000313" key="6">
    <source>
        <dbReference type="EMBL" id="KAF6339302.1"/>
    </source>
</evidence>
<dbReference type="GO" id="GO:0005737">
    <property type="term" value="C:cytoplasm"/>
    <property type="evidence" value="ECO:0007669"/>
    <property type="project" value="TreeGrafter"/>
</dbReference>
<name>A0A7J7WPL2_RHIFE</name>
<dbReference type="GO" id="GO:0006646">
    <property type="term" value="P:phosphatidylethanolamine biosynthetic process"/>
    <property type="evidence" value="ECO:0007669"/>
    <property type="project" value="TreeGrafter"/>
</dbReference>
<evidence type="ECO:0000313" key="7">
    <source>
        <dbReference type="Proteomes" id="UP000585614"/>
    </source>
</evidence>
<evidence type="ECO:0000256" key="3">
    <source>
        <dbReference type="ARBA" id="ARBA00037883"/>
    </source>
</evidence>
<dbReference type="InterPro" id="IPR011009">
    <property type="entry name" value="Kinase-like_dom_sf"/>
</dbReference>
<evidence type="ECO:0000256" key="5">
    <source>
        <dbReference type="ARBA" id="ARBA00038874"/>
    </source>
</evidence>
<keyword evidence="1" id="KW-0594">Phospholipid biosynthesis</keyword>
<dbReference type="PANTHER" id="PTHR22603">
    <property type="entry name" value="CHOLINE/ETHANOALAMINE KINASE"/>
    <property type="match status" value="1"/>
</dbReference>
<reference evidence="6 7" key="1">
    <citation type="journal article" date="2020" name="Nature">
        <title>Six reference-quality genomes reveal evolution of bat adaptations.</title>
        <authorList>
            <person name="Jebb D."/>
            <person name="Huang Z."/>
            <person name="Pippel M."/>
            <person name="Hughes G.M."/>
            <person name="Lavrichenko K."/>
            <person name="Devanna P."/>
            <person name="Winkler S."/>
            <person name="Jermiin L.S."/>
            <person name="Skirmuntt E.C."/>
            <person name="Katzourakis A."/>
            <person name="Burkitt-Gray L."/>
            <person name="Ray D.A."/>
            <person name="Sullivan K.A.M."/>
            <person name="Roscito J.G."/>
            <person name="Kirilenko B.M."/>
            <person name="Davalos L.M."/>
            <person name="Corthals A.P."/>
            <person name="Power M.L."/>
            <person name="Jones G."/>
            <person name="Ransome R.D."/>
            <person name="Dechmann D.K.N."/>
            <person name="Locatelli A.G."/>
            <person name="Puechmaille S.J."/>
            <person name="Fedrigo O."/>
            <person name="Jarvis E.D."/>
            <person name="Hiller M."/>
            <person name="Vernes S.C."/>
            <person name="Myers E.W."/>
            <person name="Teeling E.C."/>
        </authorList>
    </citation>
    <scope>NUCLEOTIDE SEQUENCE [LARGE SCALE GENOMIC DNA]</scope>
    <source>
        <strain evidence="6">MRhiFer1</strain>
        <tissue evidence="6">Lung</tissue>
    </source>
</reference>
<comment type="caution">
    <text evidence="6">The sequence shown here is derived from an EMBL/GenBank/DDBJ whole genome shotgun (WGS) entry which is preliminary data.</text>
</comment>
<evidence type="ECO:0000256" key="1">
    <source>
        <dbReference type="ARBA" id="ARBA00023209"/>
    </source>
</evidence>
<organism evidence="6 7">
    <name type="scientific">Rhinolophus ferrumequinum</name>
    <name type="common">Greater horseshoe bat</name>
    <dbReference type="NCBI Taxonomy" id="59479"/>
    <lineage>
        <taxon>Eukaryota</taxon>
        <taxon>Metazoa</taxon>
        <taxon>Chordata</taxon>
        <taxon>Craniata</taxon>
        <taxon>Vertebrata</taxon>
        <taxon>Euteleostomi</taxon>
        <taxon>Mammalia</taxon>
        <taxon>Eutheria</taxon>
        <taxon>Laurasiatheria</taxon>
        <taxon>Chiroptera</taxon>
        <taxon>Yinpterochiroptera</taxon>
        <taxon>Rhinolophoidea</taxon>
        <taxon>Rhinolophidae</taxon>
        <taxon>Rhinolophinae</taxon>
        <taxon>Rhinolophus</taxon>
    </lineage>
</organism>
<keyword evidence="6" id="KW-0418">Kinase</keyword>
<sequence length="110" mass="12753">MGKYFSLIPTGFADEDLNKRFLSDIPSSQILQEEMTWMKEILSNLGSPVVLCHNDLLCKNIIYNEKQGRYLTLAVSRDDFFVLDGSLIFVSNLIQMQGWKTYMKSLKIFF</sequence>
<dbReference type="SUPFAM" id="SSF56112">
    <property type="entry name" value="Protein kinase-like (PK-like)"/>
    <property type="match status" value="1"/>
</dbReference>